<protein>
    <recommendedName>
        <fullName evidence="3">C2H2-type domain-containing protein</fullName>
    </recommendedName>
</protein>
<dbReference type="SMART" id="SM00355">
    <property type="entry name" value="ZnF_C2H2"/>
    <property type="match status" value="2"/>
</dbReference>
<gene>
    <name evidence="4" type="ORF">FJTKL_09397</name>
</gene>
<dbReference type="Gene3D" id="3.90.75.10">
    <property type="entry name" value="Homing Intron 3 (I-ppo) Encoded Endonuclease, Chain A"/>
    <property type="match status" value="1"/>
</dbReference>
<dbReference type="Pfam" id="PF05551">
    <property type="entry name" value="zf-His_Me_endon"/>
    <property type="match status" value="1"/>
</dbReference>
<dbReference type="EMBL" id="JBAWTH010000003">
    <property type="protein sequence ID" value="KAL2292425.1"/>
    <property type="molecule type" value="Genomic_DNA"/>
</dbReference>
<dbReference type="InterPro" id="IPR013087">
    <property type="entry name" value="Znf_C2H2_type"/>
</dbReference>
<proteinExistence type="predicted"/>
<evidence type="ECO:0000313" key="4">
    <source>
        <dbReference type="EMBL" id="KAL2292425.1"/>
    </source>
</evidence>
<evidence type="ECO:0000256" key="1">
    <source>
        <dbReference type="PROSITE-ProRule" id="PRU00042"/>
    </source>
</evidence>
<keyword evidence="1" id="KW-0479">Metal-binding</keyword>
<evidence type="ECO:0000259" key="3">
    <source>
        <dbReference type="PROSITE" id="PS50157"/>
    </source>
</evidence>
<keyword evidence="1" id="KW-0863">Zinc-finger</keyword>
<dbReference type="InterPro" id="IPR044925">
    <property type="entry name" value="His-Me_finger_sf"/>
</dbReference>
<feature type="domain" description="C2H2-type" evidence="3">
    <location>
        <begin position="7"/>
        <end position="42"/>
    </location>
</feature>
<dbReference type="InterPro" id="IPR044930">
    <property type="entry name" value="Homing_endonuclease_His-Me"/>
</dbReference>
<feature type="region of interest" description="Disordered" evidence="2">
    <location>
        <begin position="381"/>
        <end position="404"/>
    </location>
</feature>
<name>A0ABR4FCK6_9PEZI</name>
<keyword evidence="5" id="KW-1185">Reference proteome</keyword>
<organism evidence="4 5">
    <name type="scientific">Diaporthe vaccinii</name>
    <dbReference type="NCBI Taxonomy" id="105482"/>
    <lineage>
        <taxon>Eukaryota</taxon>
        <taxon>Fungi</taxon>
        <taxon>Dikarya</taxon>
        <taxon>Ascomycota</taxon>
        <taxon>Pezizomycotina</taxon>
        <taxon>Sordariomycetes</taxon>
        <taxon>Sordariomycetidae</taxon>
        <taxon>Diaporthales</taxon>
        <taxon>Diaporthaceae</taxon>
        <taxon>Diaporthe</taxon>
        <taxon>Diaporthe eres species complex</taxon>
    </lineage>
</organism>
<dbReference type="InterPro" id="IPR008704">
    <property type="entry name" value="Endonuclease_Zinc-binding_loop"/>
</dbReference>
<feature type="region of interest" description="Disordered" evidence="2">
    <location>
        <begin position="61"/>
        <end position="81"/>
    </location>
</feature>
<evidence type="ECO:0000313" key="5">
    <source>
        <dbReference type="Proteomes" id="UP001600888"/>
    </source>
</evidence>
<evidence type="ECO:0000256" key="2">
    <source>
        <dbReference type="SAM" id="MobiDB-lite"/>
    </source>
</evidence>
<dbReference type="Gene3D" id="3.30.160.60">
    <property type="entry name" value="Classic Zinc Finger"/>
    <property type="match status" value="1"/>
</dbReference>
<dbReference type="PROSITE" id="PS50157">
    <property type="entry name" value="ZINC_FINGER_C2H2_2"/>
    <property type="match status" value="1"/>
</dbReference>
<sequence length="495" mass="55199">MRNSTQFRCGERLRDGSVCGEAFTRAGNLQRHLRVQHQAEMPAQFRFIHMVADPNGSLVEVQDEDHEGPTPPGAHDNAETTVETPNWRAAVDLMSRNAESIAIHTSSIVSAVRGNNSNITTGDTARHAGHGEIPWAGRDAGFRLGRGIYRQPMPSYIVKRSRPAPLQQCALSWLSQKTKARVDRTISRLMRSWGAPPDYTASCILVPAKWKSRNPAQVLNELNMQDFTAINSTRLELKADDHQTSFARAAAWFSDWGPKRGVDLDNFLEAGPFQRMDGSHLCHQRTCINRNHLKYEPCDVNQGRATCSDEAQQMRRNGEKVPWGCSLHDPPCLLQLAALTPIEAVLIQAFVFNGGIAGDMVPPRPRQHRYPTFETQTPVSFAVDREENPPRFPQQDSSTAPRGRVPRPDLCCPFCPTARTFNSVAGLWGHLAHKHDDEDDGERAAAVRSSAQDWKGYWLAMGFTPPPDSPTLSKITQAMAPGFTWADVQAWDLRQ</sequence>
<keyword evidence="1" id="KW-0862">Zinc</keyword>
<accession>A0ABR4FCK6</accession>
<comment type="caution">
    <text evidence="4">The sequence shown here is derived from an EMBL/GenBank/DDBJ whole genome shotgun (WGS) entry which is preliminary data.</text>
</comment>
<reference evidence="4 5" key="1">
    <citation type="submission" date="2024-03" db="EMBL/GenBank/DDBJ databases">
        <title>A high-quality draft genome sequence of Diaporthe vaccinii, a causative agent of upright dieback and viscid rot disease in cranberry plants.</title>
        <authorList>
            <person name="Sarrasin M."/>
            <person name="Lang B.F."/>
            <person name="Burger G."/>
        </authorList>
    </citation>
    <scope>NUCLEOTIDE SEQUENCE [LARGE SCALE GENOMIC DNA]</scope>
    <source>
        <strain evidence="4 5">IS7</strain>
    </source>
</reference>
<dbReference type="Proteomes" id="UP001600888">
    <property type="component" value="Unassembled WGS sequence"/>
</dbReference>
<dbReference type="SUPFAM" id="SSF54060">
    <property type="entry name" value="His-Me finger endonucleases"/>
    <property type="match status" value="1"/>
</dbReference>